<dbReference type="InterPro" id="IPR013249">
    <property type="entry name" value="RNA_pol_sigma70_r4_t2"/>
</dbReference>
<keyword evidence="10" id="KW-1185">Reference proteome</keyword>
<keyword evidence="4 6" id="KW-0238">DNA-binding</keyword>
<name>A0ABQ3HYA9_9SPHI</name>
<dbReference type="Proteomes" id="UP000620550">
    <property type="component" value="Unassembled WGS sequence"/>
</dbReference>
<dbReference type="InterPro" id="IPR013324">
    <property type="entry name" value="RNA_pol_sigma_r3/r4-like"/>
</dbReference>
<comment type="caution">
    <text evidence="9">The sequence shown here is derived from an EMBL/GenBank/DDBJ whole genome shotgun (WGS) entry which is preliminary data.</text>
</comment>
<dbReference type="Gene3D" id="1.10.10.10">
    <property type="entry name" value="Winged helix-like DNA-binding domain superfamily/Winged helix DNA-binding domain"/>
    <property type="match status" value="1"/>
</dbReference>
<dbReference type="SUPFAM" id="SSF88659">
    <property type="entry name" value="Sigma3 and sigma4 domains of RNA polymerase sigma factors"/>
    <property type="match status" value="1"/>
</dbReference>
<evidence type="ECO:0000259" key="7">
    <source>
        <dbReference type="Pfam" id="PF04542"/>
    </source>
</evidence>
<dbReference type="EMBL" id="BNAF01000004">
    <property type="protein sequence ID" value="GHE32220.1"/>
    <property type="molecule type" value="Genomic_DNA"/>
</dbReference>
<keyword evidence="2 6" id="KW-0805">Transcription regulation</keyword>
<proteinExistence type="inferred from homology"/>
<evidence type="ECO:0000259" key="8">
    <source>
        <dbReference type="Pfam" id="PF08281"/>
    </source>
</evidence>
<dbReference type="CDD" id="cd06171">
    <property type="entry name" value="Sigma70_r4"/>
    <property type="match status" value="1"/>
</dbReference>
<dbReference type="Pfam" id="PF04542">
    <property type="entry name" value="Sigma70_r2"/>
    <property type="match status" value="1"/>
</dbReference>
<gene>
    <name evidence="9" type="primary">sigW</name>
    <name evidence="9" type="ORF">GCM10017764_14300</name>
</gene>
<evidence type="ECO:0000313" key="10">
    <source>
        <dbReference type="Proteomes" id="UP000620550"/>
    </source>
</evidence>
<evidence type="ECO:0000256" key="3">
    <source>
        <dbReference type="ARBA" id="ARBA00023082"/>
    </source>
</evidence>
<dbReference type="PANTHER" id="PTHR43133:SF51">
    <property type="entry name" value="RNA POLYMERASE SIGMA FACTOR"/>
    <property type="match status" value="1"/>
</dbReference>
<dbReference type="InterPro" id="IPR013325">
    <property type="entry name" value="RNA_pol_sigma_r2"/>
</dbReference>
<dbReference type="InterPro" id="IPR039425">
    <property type="entry name" value="RNA_pol_sigma-70-like"/>
</dbReference>
<evidence type="ECO:0000256" key="6">
    <source>
        <dbReference type="RuleBase" id="RU000716"/>
    </source>
</evidence>
<dbReference type="SUPFAM" id="SSF88946">
    <property type="entry name" value="Sigma2 domain of RNA polymerase sigma factors"/>
    <property type="match status" value="1"/>
</dbReference>
<sequence>MVEEIYIKKICEGNADAFKYIITTYKDMAFSIASSILKDQFSAEEVVQCAFIKAYKNIKTFKHNSKFSTWFYRIVVNEAFMYLKKKKKYINITYEELDTEVLDEDQFNAIKQEEQNLLIQEGLNRLNANESLALRLFYLDEQHIKEIVVITGWSESNVKTLLHRGRKNMLAILGHLMKTNF</sequence>
<evidence type="ECO:0000256" key="2">
    <source>
        <dbReference type="ARBA" id="ARBA00023015"/>
    </source>
</evidence>
<reference evidence="10" key="1">
    <citation type="journal article" date="2019" name="Int. J. Syst. Evol. Microbiol.">
        <title>The Global Catalogue of Microorganisms (GCM) 10K type strain sequencing project: providing services to taxonomists for standard genome sequencing and annotation.</title>
        <authorList>
            <consortium name="The Broad Institute Genomics Platform"/>
            <consortium name="The Broad Institute Genome Sequencing Center for Infectious Disease"/>
            <person name="Wu L."/>
            <person name="Ma J."/>
        </authorList>
    </citation>
    <scope>NUCLEOTIDE SEQUENCE [LARGE SCALE GENOMIC DNA]</scope>
    <source>
        <strain evidence="10">CGMCC 1.12966</strain>
    </source>
</reference>
<evidence type="ECO:0000256" key="4">
    <source>
        <dbReference type="ARBA" id="ARBA00023125"/>
    </source>
</evidence>
<keyword evidence="5 6" id="KW-0804">Transcription</keyword>
<feature type="domain" description="RNA polymerase sigma-70 region 2" evidence="7">
    <location>
        <begin position="22"/>
        <end position="88"/>
    </location>
</feature>
<dbReference type="NCBIfam" id="TIGR02937">
    <property type="entry name" value="sigma70-ECF"/>
    <property type="match status" value="1"/>
</dbReference>
<dbReference type="InterPro" id="IPR036388">
    <property type="entry name" value="WH-like_DNA-bd_sf"/>
</dbReference>
<comment type="similarity">
    <text evidence="1 6">Belongs to the sigma-70 factor family. ECF subfamily.</text>
</comment>
<protein>
    <recommendedName>
        <fullName evidence="6">RNA polymerase sigma factor</fullName>
    </recommendedName>
</protein>
<dbReference type="PROSITE" id="PS01063">
    <property type="entry name" value="SIGMA70_ECF"/>
    <property type="match status" value="1"/>
</dbReference>
<dbReference type="Gene3D" id="1.10.1740.10">
    <property type="match status" value="1"/>
</dbReference>
<evidence type="ECO:0000256" key="5">
    <source>
        <dbReference type="ARBA" id="ARBA00023163"/>
    </source>
</evidence>
<dbReference type="PANTHER" id="PTHR43133">
    <property type="entry name" value="RNA POLYMERASE ECF-TYPE SIGMA FACTO"/>
    <property type="match status" value="1"/>
</dbReference>
<dbReference type="InterPro" id="IPR000838">
    <property type="entry name" value="RNA_pol_sigma70_ECF_CS"/>
</dbReference>
<dbReference type="InterPro" id="IPR014284">
    <property type="entry name" value="RNA_pol_sigma-70_dom"/>
</dbReference>
<accession>A0ABQ3HYA9</accession>
<feature type="domain" description="RNA polymerase sigma factor 70 region 4 type 2" evidence="8">
    <location>
        <begin position="118"/>
        <end position="169"/>
    </location>
</feature>
<organism evidence="9 10">
    <name type="scientific">Sphingobacterium griseoflavum</name>
    <dbReference type="NCBI Taxonomy" id="1474952"/>
    <lineage>
        <taxon>Bacteria</taxon>
        <taxon>Pseudomonadati</taxon>
        <taxon>Bacteroidota</taxon>
        <taxon>Sphingobacteriia</taxon>
        <taxon>Sphingobacteriales</taxon>
        <taxon>Sphingobacteriaceae</taxon>
        <taxon>Sphingobacterium</taxon>
    </lineage>
</organism>
<dbReference type="Pfam" id="PF08281">
    <property type="entry name" value="Sigma70_r4_2"/>
    <property type="match status" value="1"/>
</dbReference>
<keyword evidence="3 6" id="KW-0731">Sigma factor</keyword>
<dbReference type="InterPro" id="IPR007627">
    <property type="entry name" value="RNA_pol_sigma70_r2"/>
</dbReference>
<evidence type="ECO:0000256" key="1">
    <source>
        <dbReference type="ARBA" id="ARBA00010641"/>
    </source>
</evidence>
<evidence type="ECO:0000313" key="9">
    <source>
        <dbReference type="EMBL" id="GHE32220.1"/>
    </source>
</evidence>